<dbReference type="EMBL" id="MN739541">
    <property type="protein sequence ID" value="QHT12054.1"/>
    <property type="molecule type" value="Genomic_DNA"/>
</dbReference>
<dbReference type="PANTHER" id="PTHR43563:SF1">
    <property type="entry name" value="AMINE OXIDASE [FLAVIN-CONTAINING] B"/>
    <property type="match status" value="1"/>
</dbReference>
<evidence type="ECO:0000256" key="1">
    <source>
        <dbReference type="ARBA" id="ARBA00005995"/>
    </source>
</evidence>
<dbReference type="GO" id="GO:0016491">
    <property type="term" value="F:oxidoreductase activity"/>
    <property type="evidence" value="ECO:0007669"/>
    <property type="project" value="InterPro"/>
</dbReference>
<sequence>MYDFIIIGGGISGFYCALELIKHKKNVVLCEKYKNLGGRIDTFHENSYTWESGAGRISKKHTMLLDLMKKYNEPLHAISPELTYKKDGSSCIEPNLFEPNINAFFEPLQKLDSKILNNSTLKELCIQIHGKDKTEEYFDRFPYRAETEVLRADLGLESFKNEMGSHQGYYVAVNGLHSLIEKMEKDFLSKGGEVLTNYECFNIQDKKEFIETKFYTGPRSIKVRPTQTLQCSKLICAMTSEALKHISFFNKFTILKHLRMEPLLRTYAVYDNCWFSQFNRIVTKTPIRYFLPINYNEGSATAMVSYTDSRDTNKFHKIIQKFGEESLGKHIQNLLKELFGPIPEYKFFKSHYWKYGATYWLPGNYDPIEESKKSLKPFESEVYIVGESFSLKQAWIEGALEQCKKLFHTYRL</sequence>
<accession>A0A6C0D7E9</accession>
<comment type="similarity">
    <text evidence="1">Belongs to the flavin monoamine oxidase family.</text>
</comment>
<dbReference type="SUPFAM" id="SSF51905">
    <property type="entry name" value="FAD/NAD(P)-binding domain"/>
    <property type="match status" value="1"/>
</dbReference>
<dbReference type="PANTHER" id="PTHR43563">
    <property type="entry name" value="AMINE OXIDASE"/>
    <property type="match status" value="1"/>
</dbReference>
<organism evidence="3">
    <name type="scientific">viral metagenome</name>
    <dbReference type="NCBI Taxonomy" id="1070528"/>
    <lineage>
        <taxon>unclassified sequences</taxon>
        <taxon>metagenomes</taxon>
        <taxon>organismal metagenomes</taxon>
    </lineage>
</organism>
<protein>
    <recommendedName>
        <fullName evidence="2">Amine oxidase domain-containing protein</fullName>
    </recommendedName>
</protein>
<dbReference type="Gene3D" id="3.50.50.60">
    <property type="entry name" value="FAD/NAD(P)-binding domain"/>
    <property type="match status" value="1"/>
</dbReference>
<dbReference type="Pfam" id="PF01593">
    <property type="entry name" value="Amino_oxidase"/>
    <property type="match status" value="1"/>
</dbReference>
<name>A0A6C0D7E9_9ZZZZ</name>
<reference evidence="3" key="1">
    <citation type="journal article" date="2020" name="Nature">
        <title>Giant virus diversity and host interactions through global metagenomics.</title>
        <authorList>
            <person name="Schulz F."/>
            <person name="Roux S."/>
            <person name="Paez-Espino D."/>
            <person name="Jungbluth S."/>
            <person name="Walsh D.A."/>
            <person name="Denef V.J."/>
            <person name="McMahon K.D."/>
            <person name="Konstantinidis K.T."/>
            <person name="Eloe-Fadrosh E.A."/>
            <person name="Kyrpides N.C."/>
            <person name="Woyke T."/>
        </authorList>
    </citation>
    <scope>NUCLEOTIDE SEQUENCE</scope>
    <source>
        <strain evidence="3">GVMAG-M-3300023174-129</strain>
    </source>
</reference>
<proteinExistence type="inferred from homology"/>
<feature type="domain" description="Amine oxidase" evidence="2">
    <location>
        <begin position="11"/>
        <end position="402"/>
    </location>
</feature>
<evidence type="ECO:0000259" key="2">
    <source>
        <dbReference type="Pfam" id="PF01593"/>
    </source>
</evidence>
<dbReference type="InterPro" id="IPR002937">
    <property type="entry name" value="Amino_oxidase"/>
</dbReference>
<evidence type="ECO:0000313" key="3">
    <source>
        <dbReference type="EMBL" id="QHT12054.1"/>
    </source>
</evidence>
<dbReference type="AlphaFoldDB" id="A0A6C0D7E9"/>
<dbReference type="InterPro" id="IPR050703">
    <property type="entry name" value="Flavin_MAO"/>
</dbReference>
<dbReference type="InterPro" id="IPR036188">
    <property type="entry name" value="FAD/NAD-bd_sf"/>
</dbReference>